<feature type="compositionally biased region" description="Low complexity" evidence="6">
    <location>
        <begin position="506"/>
        <end position="518"/>
    </location>
</feature>
<keyword evidence="2 7" id="KW-0732">Signal</keyword>
<feature type="compositionally biased region" description="Basic and acidic residues" evidence="6">
    <location>
        <begin position="285"/>
        <end position="311"/>
    </location>
</feature>
<protein>
    <recommendedName>
        <fullName evidence="8">OmpA-like domain-containing protein</fullName>
    </recommendedName>
</protein>
<feature type="region of interest" description="Disordered" evidence="6">
    <location>
        <begin position="282"/>
        <end position="369"/>
    </location>
</feature>
<reference evidence="10" key="1">
    <citation type="journal article" date="2019" name="Int. J. Syst. Evol. Microbiol.">
        <title>The Global Catalogue of Microorganisms (GCM) 10K type strain sequencing project: providing services to taxonomists for standard genome sequencing and annotation.</title>
        <authorList>
            <consortium name="The Broad Institute Genomics Platform"/>
            <consortium name="The Broad Institute Genome Sequencing Center for Infectious Disease"/>
            <person name="Wu L."/>
            <person name="Ma J."/>
        </authorList>
    </citation>
    <scope>NUCLEOTIDE SEQUENCE [LARGE SCALE GENOMIC DNA]</scope>
    <source>
        <strain evidence="10">CGMCC 1.15197</strain>
    </source>
</reference>
<accession>A0ABQ1U3A6</accession>
<evidence type="ECO:0000313" key="10">
    <source>
        <dbReference type="Proteomes" id="UP000632273"/>
    </source>
</evidence>
<evidence type="ECO:0000256" key="7">
    <source>
        <dbReference type="SAM" id="SignalP"/>
    </source>
</evidence>
<dbReference type="EMBL" id="BMHT01000003">
    <property type="protein sequence ID" value="GGF08078.1"/>
    <property type="molecule type" value="Genomic_DNA"/>
</dbReference>
<evidence type="ECO:0000256" key="3">
    <source>
        <dbReference type="ARBA" id="ARBA00023136"/>
    </source>
</evidence>
<dbReference type="Gene3D" id="3.30.1330.60">
    <property type="entry name" value="OmpA-like domain"/>
    <property type="match status" value="1"/>
</dbReference>
<feature type="chain" id="PRO_5046460317" description="OmpA-like domain-containing protein" evidence="7">
    <location>
        <begin position="22"/>
        <end position="556"/>
    </location>
</feature>
<keyword evidence="3 5" id="KW-0472">Membrane</keyword>
<evidence type="ECO:0000259" key="8">
    <source>
        <dbReference type="PROSITE" id="PS51123"/>
    </source>
</evidence>
<dbReference type="Gene3D" id="4.10.1080.10">
    <property type="entry name" value="TSP type-3 repeat"/>
    <property type="match status" value="1"/>
</dbReference>
<feature type="compositionally biased region" description="Basic and acidic residues" evidence="6">
    <location>
        <begin position="343"/>
        <end position="358"/>
    </location>
</feature>
<dbReference type="PRINTS" id="PR01023">
    <property type="entry name" value="NAFLGMOTY"/>
</dbReference>
<keyword evidence="10" id="KW-1185">Reference proteome</keyword>
<dbReference type="PRINTS" id="PR01021">
    <property type="entry name" value="OMPADOMAIN"/>
</dbReference>
<dbReference type="InterPro" id="IPR003367">
    <property type="entry name" value="Thrombospondin_3-like_rpt"/>
</dbReference>
<proteinExistence type="predicted"/>
<gene>
    <name evidence="9" type="ORF">GCM10011383_19030</name>
</gene>
<feature type="domain" description="OmpA-like" evidence="8">
    <location>
        <begin position="376"/>
        <end position="493"/>
    </location>
</feature>
<dbReference type="PROSITE" id="PS51123">
    <property type="entry name" value="OMPA_2"/>
    <property type="match status" value="1"/>
</dbReference>
<evidence type="ECO:0000256" key="1">
    <source>
        <dbReference type="ARBA" id="ARBA00004442"/>
    </source>
</evidence>
<dbReference type="InterPro" id="IPR036737">
    <property type="entry name" value="OmpA-like_sf"/>
</dbReference>
<feature type="region of interest" description="Disordered" evidence="6">
    <location>
        <begin position="501"/>
        <end position="520"/>
    </location>
</feature>
<evidence type="ECO:0000256" key="2">
    <source>
        <dbReference type="ARBA" id="ARBA00022729"/>
    </source>
</evidence>
<keyword evidence="4" id="KW-0998">Cell outer membrane</keyword>
<comment type="subcellular location">
    <subcellularLocation>
        <location evidence="1">Cell outer membrane</location>
    </subcellularLocation>
</comment>
<comment type="caution">
    <text evidence="9">The sequence shown here is derived from an EMBL/GenBank/DDBJ whole genome shotgun (WGS) entry which is preliminary data.</text>
</comment>
<evidence type="ECO:0000256" key="4">
    <source>
        <dbReference type="ARBA" id="ARBA00023237"/>
    </source>
</evidence>
<dbReference type="CDD" id="cd07185">
    <property type="entry name" value="OmpA_C-like"/>
    <property type="match status" value="1"/>
</dbReference>
<dbReference type="RefSeq" id="WP_188813499.1">
    <property type="nucleotide sequence ID" value="NZ_BMHT01000003.1"/>
</dbReference>
<dbReference type="Pfam" id="PF02412">
    <property type="entry name" value="TSP_3"/>
    <property type="match status" value="3"/>
</dbReference>
<organism evidence="9 10">
    <name type="scientific">Hymenobacter cavernae</name>
    <dbReference type="NCBI Taxonomy" id="2044852"/>
    <lineage>
        <taxon>Bacteria</taxon>
        <taxon>Pseudomonadati</taxon>
        <taxon>Bacteroidota</taxon>
        <taxon>Cytophagia</taxon>
        <taxon>Cytophagales</taxon>
        <taxon>Hymenobacteraceae</taxon>
        <taxon>Hymenobacter</taxon>
    </lineage>
</organism>
<evidence type="ECO:0000256" key="6">
    <source>
        <dbReference type="SAM" id="MobiDB-lite"/>
    </source>
</evidence>
<dbReference type="InterPro" id="IPR028974">
    <property type="entry name" value="TSP_type-3_rpt"/>
</dbReference>
<dbReference type="InterPro" id="IPR006665">
    <property type="entry name" value="OmpA-like"/>
</dbReference>
<dbReference type="PANTHER" id="PTHR30329">
    <property type="entry name" value="STATOR ELEMENT OF FLAGELLAR MOTOR COMPLEX"/>
    <property type="match status" value="1"/>
</dbReference>
<sequence length="556" mass="59975">MRLSLTLLRALALGLGFWAAAAPQGNAQSADKKTALSIYGSTLQYHGDLGSEWFTRNKVEYGVGLTLDRYVTRGLAIGLSASYGDMKFNADPPRNELYFLENKTVRGFDANVVNVGIPLRLKLNNSWALKEDAFFAPYLVVQPGVFFASTDRRFTDETQAPSNVDIYAFDLMGAAGIKLQFSPGFSLFVQTGQHYPLSDRVDGVAGKGTLNDRYLQHTAGLTFGLGKTRDADHDGVADRKDKCPGTPAGVAVDANGCPLDGDGDGVPDYQDKCPTEKGVVTLEGCPDRDGDGIRDGDDKCPDTPGRPERQGCPDTDADGVIDPNDKCPNTPAGTPVDANGCPRDTDGDGVPDSKDRCPNRPGPAANHGCPEIKAETRKVLNEATKYIQFEFNKAVLKPSSYPKLQELVSILNEYSDYNLGITGHTDNVGNDAYNLQLSRDRAAAARTYMLSKGIAGNRIESRGYGETRPIRSNTTPQGQTLNRRVDFDLYLPGDANPAETRYGPVPMAARPAAPTKKAPVLRKAPIWKGAPVRKGAPAWKVPVKKAPVIKKAPGKK</sequence>
<name>A0ABQ1U3A6_9BACT</name>
<dbReference type="Pfam" id="PF00691">
    <property type="entry name" value="OmpA"/>
    <property type="match status" value="1"/>
</dbReference>
<dbReference type="InterPro" id="IPR050330">
    <property type="entry name" value="Bact_OuterMem_StrucFunc"/>
</dbReference>
<dbReference type="Proteomes" id="UP000632273">
    <property type="component" value="Unassembled WGS sequence"/>
</dbReference>
<dbReference type="SUPFAM" id="SSF103088">
    <property type="entry name" value="OmpA-like"/>
    <property type="match status" value="1"/>
</dbReference>
<evidence type="ECO:0000256" key="5">
    <source>
        <dbReference type="PROSITE-ProRule" id="PRU00473"/>
    </source>
</evidence>
<dbReference type="PANTHER" id="PTHR30329:SF21">
    <property type="entry name" value="LIPOPROTEIN YIAD-RELATED"/>
    <property type="match status" value="1"/>
</dbReference>
<dbReference type="SUPFAM" id="SSF103647">
    <property type="entry name" value="TSP type-3 repeat"/>
    <property type="match status" value="2"/>
</dbReference>
<feature type="signal peptide" evidence="7">
    <location>
        <begin position="1"/>
        <end position="21"/>
    </location>
</feature>
<evidence type="ECO:0000313" key="9">
    <source>
        <dbReference type="EMBL" id="GGF08078.1"/>
    </source>
</evidence>
<dbReference type="InterPro" id="IPR006664">
    <property type="entry name" value="OMP_bac"/>
</dbReference>